<dbReference type="RefSeq" id="WP_212536263.1">
    <property type="nucleotide sequence ID" value="NZ_JAGTUU010000003.1"/>
</dbReference>
<evidence type="ECO:0000313" key="1">
    <source>
        <dbReference type="EMBL" id="MBS0124309.1"/>
    </source>
</evidence>
<dbReference type="Proteomes" id="UP000681356">
    <property type="component" value="Unassembled WGS sequence"/>
</dbReference>
<reference evidence="1" key="1">
    <citation type="submission" date="2021-04" db="EMBL/GenBank/DDBJ databases">
        <authorList>
            <person name="Yoon J."/>
        </authorList>
    </citation>
    <scope>NUCLEOTIDE SEQUENCE</scope>
    <source>
        <strain evidence="1">KMU-90</strain>
    </source>
</reference>
<name>A0A8J8B821_9RHOB</name>
<dbReference type="AlphaFoldDB" id="A0A8J8B821"/>
<gene>
    <name evidence="1" type="ORF">KB874_09175</name>
</gene>
<comment type="caution">
    <text evidence="1">The sequence shown here is derived from an EMBL/GenBank/DDBJ whole genome shotgun (WGS) entry which is preliminary data.</text>
</comment>
<protein>
    <submittedName>
        <fullName evidence="1">Uncharacterized protein</fullName>
    </submittedName>
</protein>
<sequence length="84" mass="9181">MKSSDAILMTGCDKLHNATAILSDLRNDGLSVFDRFTAGREDTLWYYGELARALSTRAPTAQAKRLAETVESLRSETGRLMTGG</sequence>
<accession>A0A8J8B821</accession>
<organism evidence="1 2">
    <name type="scientific">Thetidibacter halocola</name>
    <dbReference type="NCBI Taxonomy" id="2827239"/>
    <lineage>
        <taxon>Bacteria</taxon>
        <taxon>Pseudomonadati</taxon>
        <taxon>Pseudomonadota</taxon>
        <taxon>Alphaproteobacteria</taxon>
        <taxon>Rhodobacterales</taxon>
        <taxon>Roseobacteraceae</taxon>
        <taxon>Thetidibacter</taxon>
    </lineage>
</organism>
<proteinExistence type="predicted"/>
<evidence type="ECO:0000313" key="2">
    <source>
        <dbReference type="Proteomes" id="UP000681356"/>
    </source>
</evidence>
<dbReference type="EMBL" id="JAGTUU010000003">
    <property type="protein sequence ID" value="MBS0124309.1"/>
    <property type="molecule type" value="Genomic_DNA"/>
</dbReference>
<keyword evidence="2" id="KW-1185">Reference proteome</keyword>